<dbReference type="Gene3D" id="3.40.630.10">
    <property type="entry name" value="Zn peptidases"/>
    <property type="match status" value="1"/>
</dbReference>
<gene>
    <name evidence="5" type="ORF">AXX12_11805</name>
</gene>
<dbReference type="OrthoDB" id="9783294at2"/>
<evidence type="ECO:0000313" key="6">
    <source>
        <dbReference type="Proteomes" id="UP000076268"/>
    </source>
</evidence>
<dbReference type="Proteomes" id="UP000076268">
    <property type="component" value="Unassembled WGS sequence"/>
</dbReference>
<dbReference type="GO" id="GO:0016787">
    <property type="term" value="F:hydrolase activity"/>
    <property type="evidence" value="ECO:0007669"/>
    <property type="project" value="UniProtKB-KW"/>
</dbReference>
<feature type="chain" id="PRO_5007594867" evidence="3">
    <location>
        <begin position="25"/>
        <end position="429"/>
    </location>
</feature>
<keyword evidence="3" id="KW-0732">Signal</keyword>
<evidence type="ECO:0000256" key="3">
    <source>
        <dbReference type="SAM" id="SignalP"/>
    </source>
</evidence>
<dbReference type="AlphaFoldDB" id="A0A154BPV8"/>
<dbReference type="PANTHER" id="PTHR43808">
    <property type="entry name" value="ACETYLORNITHINE DEACETYLASE"/>
    <property type="match status" value="1"/>
</dbReference>
<dbReference type="Pfam" id="PF01546">
    <property type="entry name" value="Peptidase_M20"/>
    <property type="match status" value="1"/>
</dbReference>
<organism evidence="5 6">
    <name type="scientific">Anaerosporomusa subterranea</name>
    <dbReference type="NCBI Taxonomy" id="1794912"/>
    <lineage>
        <taxon>Bacteria</taxon>
        <taxon>Bacillati</taxon>
        <taxon>Bacillota</taxon>
        <taxon>Negativicutes</taxon>
        <taxon>Acetonemataceae</taxon>
        <taxon>Anaerosporomusa</taxon>
    </lineage>
</organism>
<dbReference type="InterPro" id="IPR050072">
    <property type="entry name" value="Peptidase_M20A"/>
</dbReference>
<dbReference type="PANTHER" id="PTHR43808:SF17">
    <property type="entry name" value="PEPTIDASE M20"/>
    <property type="match status" value="1"/>
</dbReference>
<dbReference type="SUPFAM" id="SSF53187">
    <property type="entry name" value="Zn-dependent exopeptidases"/>
    <property type="match status" value="1"/>
</dbReference>
<evidence type="ECO:0000259" key="4">
    <source>
        <dbReference type="Pfam" id="PF07687"/>
    </source>
</evidence>
<feature type="domain" description="Peptidase M20 dimerisation" evidence="4">
    <location>
        <begin position="213"/>
        <end position="300"/>
    </location>
</feature>
<feature type="signal peptide" evidence="3">
    <location>
        <begin position="1"/>
        <end position="24"/>
    </location>
</feature>
<dbReference type="Gene3D" id="3.30.70.360">
    <property type="match status" value="1"/>
</dbReference>
<proteinExistence type="predicted"/>
<keyword evidence="1" id="KW-0479">Metal-binding</keyword>
<evidence type="ECO:0000256" key="1">
    <source>
        <dbReference type="ARBA" id="ARBA00022723"/>
    </source>
</evidence>
<dbReference type="EMBL" id="LSGP01000020">
    <property type="protein sequence ID" value="KYZ75925.1"/>
    <property type="molecule type" value="Genomic_DNA"/>
</dbReference>
<name>A0A154BPV8_ANASB</name>
<dbReference type="SUPFAM" id="SSF55031">
    <property type="entry name" value="Bacterial exopeptidase dimerisation domain"/>
    <property type="match status" value="1"/>
</dbReference>
<keyword evidence="2" id="KW-0378">Hydrolase</keyword>
<reference evidence="5 6" key="1">
    <citation type="submission" date="2016-02" db="EMBL/GenBank/DDBJ databases">
        <title>Anaerosporomusa subterraneum gen. nov., sp. nov., a spore-forming obligate anaerobe isolated from saprolite.</title>
        <authorList>
            <person name="Choi J.K."/>
            <person name="Shah M."/>
            <person name="Yee N."/>
        </authorList>
    </citation>
    <scope>NUCLEOTIDE SEQUENCE [LARGE SCALE GENOMIC DNA]</scope>
    <source>
        <strain evidence="5 6">RU4</strain>
    </source>
</reference>
<evidence type="ECO:0000313" key="5">
    <source>
        <dbReference type="EMBL" id="KYZ75925.1"/>
    </source>
</evidence>
<dbReference type="InterPro" id="IPR036264">
    <property type="entry name" value="Bact_exopeptidase_dim_dom"/>
</dbReference>
<protein>
    <submittedName>
        <fullName evidence="5">Peptidase M20</fullName>
    </submittedName>
</protein>
<keyword evidence="6" id="KW-1185">Reference proteome</keyword>
<evidence type="ECO:0000256" key="2">
    <source>
        <dbReference type="ARBA" id="ARBA00022801"/>
    </source>
</evidence>
<dbReference type="InterPro" id="IPR011650">
    <property type="entry name" value="Peptidase_M20_dimer"/>
</dbReference>
<dbReference type="STRING" id="1794912.AXX12_11805"/>
<accession>A0A154BPV8</accession>
<dbReference type="InterPro" id="IPR002933">
    <property type="entry name" value="Peptidase_M20"/>
</dbReference>
<dbReference type="GO" id="GO:0046872">
    <property type="term" value="F:metal ion binding"/>
    <property type="evidence" value="ECO:0007669"/>
    <property type="project" value="UniProtKB-KW"/>
</dbReference>
<dbReference type="Pfam" id="PF07687">
    <property type="entry name" value="M20_dimer"/>
    <property type="match status" value="1"/>
</dbReference>
<sequence length="429" mass="45433">MATLFILMTSAVAAGLTPALSPQAEEAFSKIQNHAKVQQGLEFIKNDHANTMADQKTIVAIPAPPFKEKIRGEYYLKRLQELGLKDVKMDSEGNVYGIRPGTGNGPKLFVEAHLDTVFPEGTNTNPIEKEGKLYAPGIADDSRGLAALLSVIRAFNETGINTVGDITFCGTVGEEGLGDLRGMKAFFRDHNDIAASVNIDGTSVSRITYLATGSHRYEVNFKGPGGHSFGAFGLPSAIHAMGRSIAKIGDVETPKQPKTTFTVGVVNGGTSVNSIAADAQLLLDMRSNSQEELLKVEAVILPLFQQGVDEENARWESDKKVTVDIKLVGDRPAGSQSPDTMVVQAAWLATKAIGQEPQLTPASSTNANLPISIGVPAITIGGGGVDGRNHSPDEWFDPTNAYLGPQKAFVTILGLAGIDGVTAPLLTAK</sequence>
<comment type="caution">
    <text evidence="5">The sequence shown here is derived from an EMBL/GenBank/DDBJ whole genome shotgun (WGS) entry which is preliminary data.</text>
</comment>